<evidence type="ECO:0000313" key="1">
    <source>
        <dbReference type="EMBL" id="KAI0033367.1"/>
    </source>
</evidence>
<gene>
    <name evidence="1" type="ORF">K488DRAFT_69915</name>
</gene>
<sequence length="299" mass="31753">MIHPTTRESVPFAHLAAFAEDIASGNPALVVFLPPELVSRVDGTTQQAIAANFAQPMAAFVVPRLAQAGVFDVRFFTPTRESAICGHATLCAAAALFADAARVPPGVEELRFEGKTATLFARKAEGGRIEIALGAGEVTELTEDDPRTAQLRVTLKKALGESVGVVYAGTGPPHLARYTLIEIDTSDLASLEVDTQALRQSPFGMYIFTTRSKDPKYAFLSRVFDPAAGIPEDPVCGSAHTLLAPYWAAKDGFDTKLDSEGILAHQVSSRGGELKVSRDGGLIKLTGKVVTLAKGEVFV</sequence>
<comment type="caution">
    <text evidence="1">The sequence shown here is derived from an EMBL/GenBank/DDBJ whole genome shotgun (WGS) entry which is preliminary data.</text>
</comment>
<accession>A0ACB8QNQ7</accession>
<reference evidence="1" key="2">
    <citation type="journal article" date="2022" name="New Phytol.">
        <title>Evolutionary transition to the ectomycorrhizal habit in the genomes of a hyperdiverse lineage of mushroom-forming fungi.</title>
        <authorList>
            <person name="Looney B."/>
            <person name="Miyauchi S."/>
            <person name="Morin E."/>
            <person name="Drula E."/>
            <person name="Courty P.E."/>
            <person name="Kohler A."/>
            <person name="Kuo A."/>
            <person name="LaButti K."/>
            <person name="Pangilinan J."/>
            <person name="Lipzen A."/>
            <person name="Riley R."/>
            <person name="Andreopoulos W."/>
            <person name="He G."/>
            <person name="Johnson J."/>
            <person name="Nolan M."/>
            <person name="Tritt A."/>
            <person name="Barry K.W."/>
            <person name="Grigoriev I.V."/>
            <person name="Nagy L.G."/>
            <person name="Hibbett D."/>
            <person name="Henrissat B."/>
            <person name="Matheny P.B."/>
            <person name="Labbe J."/>
            <person name="Martin F.M."/>
        </authorList>
    </citation>
    <scope>NUCLEOTIDE SEQUENCE</scope>
    <source>
        <strain evidence="1">EC-137</strain>
    </source>
</reference>
<organism evidence="1 2">
    <name type="scientific">Vararia minispora EC-137</name>
    <dbReference type="NCBI Taxonomy" id="1314806"/>
    <lineage>
        <taxon>Eukaryota</taxon>
        <taxon>Fungi</taxon>
        <taxon>Dikarya</taxon>
        <taxon>Basidiomycota</taxon>
        <taxon>Agaricomycotina</taxon>
        <taxon>Agaricomycetes</taxon>
        <taxon>Russulales</taxon>
        <taxon>Lachnocladiaceae</taxon>
        <taxon>Vararia</taxon>
    </lineage>
</organism>
<protein>
    <submittedName>
        <fullName evidence="1">Uncharacterized protein</fullName>
    </submittedName>
</protein>
<proteinExistence type="predicted"/>
<dbReference type="Proteomes" id="UP000814128">
    <property type="component" value="Unassembled WGS sequence"/>
</dbReference>
<keyword evidence="2" id="KW-1185">Reference proteome</keyword>
<evidence type="ECO:0000313" key="2">
    <source>
        <dbReference type="Proteomes" id="UP000814128"/>
    </source>
</evidence>
<name>A0ACB8QNQ7_9AGAM</name>
<dbReference type="EMBL" id="MU273521">
    <property type="protein sequence ID" value="KAI0033367.1"/>
    <property type="molecule type" value="Genomic_DNA"/>
</dbReference>
<reference evidence="1" key="1">
    <citation type="submission" date="2021-02" db="EMBL/GenBank/DDBJ databases">
        <authorList>
            <consortium name="DOE Joint Genome Institute"/>
            <person name="Ahrendt S."/>
            <person name="Looney B.P."/>
            <person name="Miyauchi S."/>
            <person name="Morin E."/>
            <person name="Drula E."/>
            <person name="Courty P.E."/>
            <person name="Chicoki N."/>
            <person name="Fauchery L."/>
            <person name="Kohler A."/>
            <person name="Kuo A."/>
            <person name="Labutti K."/>
            <person name="Pangilinan J."/>
            <person name="Lipzen A."/>
            <person name="Riley R."/>
            <person name="Andreopoulos W."/>
            <person name="He G."/>
            <person name="Johnson J."/>
            <person name="Barry K.W."/>
            <person name="Grigoriev I.V."/>
            <person name="Nagy L."/>
            <person name="Hibbett D."/>
            <person name="Henrissat B."/>
            <person name="Matheny P.B."/>
            <person name="Labbe J."/>
            <person name="Martin F."/>
        </authorList>
    </citation>
    <scope>NUCLEOTIDE SEQUENCE</scope>
    <source>
        <strain evidence="1">EC-137</strain>
    </source>
</reference>